<accession>A0AAN7LDH1</accession>
<sequence length="280" mass="31496">MPKSHFNMDSRAVDTVKARKGKAARRRLRFRQFKALMQALEASLAAALLLSWILDGGMSLTIDHFLGLFHLTKRPLLVFFLINCIIMVIFLLSTSGDRNQKFVVATGFHEPIYDEYLSRRRTAPVLTEEVTEETTVNNFQIVPYVAEVKVKTTVAAKSSTLKVSSPKIVLAAVEEREKNYRRTKSALAVRPGRHQIDRELQRSMTKNRQGKTTGGCGGGSPRRSVLVDSLSNEEFNRTVENYIARIRLNLQRELMADQTAEVLPTASHDSSANMDMAARN</sequence>
<keyword evidence="4" id="KW-1185">Reference proteome</keyword>
<evidence type="ECO:0000256" key="2">
    <source>
        <dbReference type="SAM" id="Phobius"/>
    </source>
</evidence>
<gene>
    <name evidence="3" type="ORF">SAY86_006454</name>
</gene>
<dbReference type="AlphaFoldDB" id="A0AAN7LDH1"/>
<feature type="region of interest" description="Disordered" evidence="1">
    <location>
        <begin position="204"/>
        <end position="224"/>
    </location>
</feature>
<evidence type="ECO:0000313" key="4">
    <source>
        <dbReference type="Proteomes" id="UP001346149"/>
    </source>
</evidence>
<feature type="transmembrane region" description="Helical" evidence="2">
    <location>
        <begin position="74"/>
        <end position="92"/>
    </location>
</feature>
<keyword evidence="2" id="KW-0472">Membrane</keyword>
<evidence type="ECO:0000256" key="1">
    <source>
        <dbReference type="SAM" id="MobiDB-lite"/>
    </source>
</evidence>
<dbReference type="PANTHER" id="PTHR33640:SF34">
    <property type="entry name" value="PROTEIN, PUTATIVE-RELATED"/>
    <property type="match status" value="1"/>
</dbReference>
<comment type="caution">
    <text evidence="3">The sequence shown here is derived from an EMBL/GenBank/DDBJ whole genome shotgun (WGS) entry which is preliminary data.</text>
</comment>
<dbReference type="PANTHER" id="PTHR33640">
    <property type="entry name" value="TRANSMEMBRANE PROTEIN"/>
    <property type="match status" value="1"/>
</dbReference>
<keyword evidence="2" id="KW-1133">Transmembrane helix</keyword>
<reference evidence="3 4" key="1">
    <citation type="journal article" date="2023" name="Hortic Res">
        <title>Pangenome of water caltrop reveals structural variations and asymmetric subgenome divergence after allopolyploidization.</title>
        <authorList>
            <person name="Zhang X."/>
            <person name="Chen Y."/>
            <person name="Wang L."/>
            <person name="Yuan Y."/>
            <person name="Fang M."/>
            <person name="Shi L."/>
            <person name="Lu R."/>
            <person name="Comes H.P."/>
            <person name="Ma Y."/>
            <person name="Chen Y."/>
            <person name="Huang G."/>
            <person name="Zhou Y."/>
            <person name="Zheng Z."/>
            <person name="Qiu Y."/>
        </authorList>
    </citation>
    <scope>NUCLEOTIDE SEQUENCE [LARGE SCALE GENOMIC DNA]</scope>
    <source>
        <strain evidence="3">F231</strain>
    </source>
</reference>
<protein>
    <submittedName>
        <fullName evidence="3">Uncharacterized protein</fullName>
    </submittedName>
</protein>
<evidence type="ECO:0000313" key="3">
    <source>
        <dbReference type="EMBL" id="KAK4778926.1"/>
    </source>
</evidence>
<feature type="transmembrane region" description="Helical" evidence="2">
    <location>
        <begin position="35"/>
        <end position="54"/>
    </location>
</feature>
<name>A0AAN7LDH1_TRANT</name>
<keyword evidence="2" id="KW-0812">Transmembrane</keyword>
<proteinExistence type="predicted"/>
<dbReference type="Proteomes" id="UP001346149">
    <property type="component" value="Unassembled WGS sequence"/>
</dbReference>
<dbReference type="EMBL" id="JAXQNO010000017">
    <property type="protein sequence ID" value="KAK4778926.1"/>
    <property type="molecule type" value="Genomic_DNA"/>
</dbReference>
<organism evidence="3 4">
    <name type="scientific">Trapa natans</name>
    <name type="common">Water chestnut</name>
    <dbReference type="NCBI Taxonomy" id="22666"/>
    <lineage>
        <taxon>Eukaryota</taxon>
        <taxon>Viridiplantae</taxon>
        <taxon>Streptophyta</taxon>
        <taxon>Embryophyta</taxon>
        <taxon>Tracheophyta</taxon>
        <taxon>Spermatophyta</taxon>
        <taxon>Magnoliopsida</taxon>
        <taxon>eudicotyledons</taxon>
        <taxon>Gunneridae</taxon>
        <taxon>Pentapetalae</taxon>
        <taxon>rosids</taxon>
        <taxon>malvids</taxon>
        <taxon>Myrtales</taxon>
        <taxon>Lythraceae</taxon>
        <taxon>Trapa</taxon>
    </lineage>
</organism>
<dbReference type="PROSITE" id="PS50890">
    <property type="entry name" value="PUA"/>
    <property type="match status" value="1"/>
</dbReference>